<evidence type="ECO:0000313" key="4">
    <source>
        <dbReference type="Proteomes" id="UP000078492"/>
    </source>
</evidence>
<dbReference type="SUPFAM" id="SSF50978">
    <property type="entry name" value="WD40 repeat-like"/>
    <property type="match status" value="1"/>
</dbReference>
<dbReference type="InterPro" id="IPR045151">
    <property type="entry name" value="DCAF8"/>
</dbReference>
<evidence type="ECO:0000313" key="3">
    <source>
        <dbReference type="EMBL" id="KYN15772.1"/>
    </source>
</evidence>
<protein>
    <submittedName>
        <fullName evidence="3">DDB1-and CUL4-associated factor 8-like protein 2</fullName>
    </submittedName>
</protein>
<dbReference type="Proteomes" id="UP000078492">
    <property type="component" value="Unassembled WGS sequence"/>
</dbReference>
<dbReference type="InterPro" id="IPR015943">
    <property type="entry name" value="WD40/YVTN_repeat-like_dom_sf"/>
</dbReference>
<keyword evidence="4" id="KW-1185">Reference proteome</keyword>
<dbReference type="GO" id="GO:0005737">
    <property type="term" value="C:cytoplasm"/>
    <property type="evidence" value="ECO:0007669"/>
    <property type="project" value="TreeGrafter"/>
</dbReference>
<gene>
    <name evidence="3" type="ORF">ALC57_12070</name>
</gene>
<dbReference type="AlphaFoldDB" id="A0A151J1Q3"/>
<dbReference type="GO" id="GO:0080008">
    <property type="term" value="C:Cul4-RING E3 ubiquitin ligase complex"/>
    <property type="evidence" value="ECO:0007669"/>
    <property type="project" value="TreeGrafter"/>
</dbReference>
<sequence length="196" mass="23256">MFIHRLLVVREDQNRVRLTSIHCNPSNSNEFCVSGHSSYVRVYDRRSVSKPLYQLWSNKYNMDEFLCIETAMYNHNGTEILTLYKSDGILSNKILLFDKSTWSCEGSWKHIYERPRFHGRKHLCVVITVLGINFFGPNSEYIMSGSNCGDIFIYDKNTEDVVQWLSLYDQFMSRRDYEVFYFIHLIKNFFFAVYVA</sequence>
<dbReference type="PANTHER" id="PTHR15574">
    <property type="entry name" value="WD REPEAT DOMAIN-CONTAINING FAMILY"/>
    <property type="match status" value="1"/>
</dbReference>
<dbReference type="InterPro" id="IPR036322">
    <property type="entry name" value="WD40_repeat_dom_sf"/>
</dbReference>
<dbReference type="EMBL" id="KQ980514">
    <property type="protein sequence ID" value="KYN15772.1"/>
    <property type="molecule type" value="Genomic_DNA"/>
</dbReference>
<evidence type="ECO:0000256" key="1">
    <source>
        <dbReference type="ARBA" id="ARBA00022574"/>
    </source>
</evidence>
<proteinExistence type="predicted"/>
<keyword evidence="2" id="KW-0677">Repeat</keyword>
<reference evidence="3 4" key="1">
    <citation type="submission" date="2015-09" db="EMBL/GenBank/DDBJ databases">
        <title>Trachymyrmex cornetzi WGS genome.</title>
        <authorList>
            <person name="Nygaard S."/>
            <person name="Hu H."/>
            <person name="Boomsma J."/>
            <person name="Zhang G."/>
        </authorList>
    </citation>
    <scope>NUCLEOTIDE SEQUENCE [LARGE SCALE GENOMIC DNA]</scope>
    <source>
        <strain evidence="3">Tcor2-1</strain>
        <tissue evidence="3">Whole body</tissue>
    </source>
</reference>
<dbReference type="STRING" id="471704.A0A151J1Q3"/>
<dbReference type="Gene3D" id="2.130.10.10">
    <property type="entry name" value="YVTN repeat-like/Quinoprotein amine dehydrogenase"/>
    <property type="match status" value="1"/>
</dbReference>
<accession>A0A151J1Q3</accession>
<name>A0A151J1Q3_9HYME</name>
<organism evidence="3 4">
    <name type="scientific">Trachymyrmex cornetzi</name>
    <dbReference type="NCBI Taxonomy" id="471704"/>
    <lineage>
        <taxon>Eukaryota</taxon>
        <taxon>Metazoa</taxon>
        <taxon>Ecdysozoa</taxon>
        <taxon>Arthropoda</taxon>
        <taxon>Hexapoda</taxon>
        <taxon>Insecta</taxon>
        <taxon>Pterygota</taxon>
        <taxon>Neoptera</taxon>
        <taxon>Endopterygota</taxon>
        <taxon>Hymenoptera</taxon>
        <taxon>Apocrita</taxon>
        <taxon>Aculeata</taxon>
        <taxon>Formicoidea</taxon>
        <taxon>Formicidae</taxon>
        <taxon>Myrmicinae</taxon>
        <taxon>Trachymyrmex</taxon>
    </lineage>
</organism>
<evidence type="ECO:0000256" key="2">
    <source>
        <dbReference type="ARBA" id="ARBA00022737"/>
    </source>
</evidence>
<dbReference type="PANTHER" id="PTHR15574:SF21">
    <property type="entry name" value="DDB1- AND CUL4-ASSOCIATED FACTOR 8"/>
    <property type="match status" value="1"/>
</dbReference>
<keyword evidence="1" id="KW-0853">WD repeat</keyword>